<dbReference type="EMBL" id="OC002927">
    <property type="protein sequence ID" value="CAD7262580.1"/>
    <property type="molecule type" value="Genomic_DNA"/>
</dbReference>
<dbReference type="GO" id="GO:0006355">
    <property type="term" value="P:regulation of DNA-templated transcription"/>
    <property type="evidence" value="ECO:0007669"/>
    <property type="project" value="InterPro"/>
</dbReference>
<protein>
    <recommendedName>
        <fullName evidence="2">Spt4/RpoE2 zinc finger domain-containing protein</fullName>
    </recommendedName>
</protein>
<gene>
    <name evidence="3" type="ORF">TSIB3V08_LOCUS6685</name>
</gene>
<feature type="domain" description="Spt4/RpoE2 zinc finger" evidence="2">
    <location>
        <begin position="56"/>
        <end position="107"/>
    </location>
</feature>
<proteinExistence type="predicted"/>
<dbReference type="GO" id="GO:0032044">
    <property type="term" value="C:DSIF complex"/>
    <property type="evidence" value="ECO:0007669"/>
    <property type="project" value="TreeGrafter"/>
</dbReference>
<name>A0A7R9G1S1_TIMSH</name>
<dbReference type="Pfam" id="PF06093">
    <property type="entry name" value="Spt4"/>
    <property type="match status" value="1"/>
</dbReference>
<organism evidence="3">
    <name type="scientific">Timema shepardi</name>
    <name type="common">Walking stick</name>
    <dbReference type="NCBI Taxonomy" id="629360"/>
    <lineage>
        <taxon>Eukaryota</taxon>
        <taxon>Metazoa</taxon>
        <taxon>Ecdysozoa</taxon>
        <taxon>Arthropoda</taxon>
        <taxon>Hexapoda</taxon>
        <taxon>Insecta</taxon>
        <taxon>Pterygota</taxon>
        <taxon>Neoptera</taxon>
        <taxon>Polyneoptera</taxon>
        <taxon>Phasmatodea</taxon>
        <taxon>Timematodea</taxon>
        <taxon>Timematoidea</taxon>
        <taxon>Timematidae</taxon>
        <taxon>Timema</taxon>
    </lineage>
</organism>
<accession>A0A7R9G1S1</accession>
<dbReference type="CDD" id="cd07973">
    <property type="entry name" value="Spt4"/>
    <property type="match status" value="1"/>
</dbReference>
<dbReference type="GO" id="GO:0140673">
    <property type="term" value="P:transcription elongation-coupled chromatin remodeling"/>
    <property type="evidence" value="ECO:0007669"/>
    <property type="project" value="InterPro"/>
</dbReference>
<dbReference type="InterPro" id="IPR038510">
    <property type="entry name" value="Spt4_sf"/>
</dbReference>
<dbReference type="PANTHER" id="PTHR12882:SF1">
    <property type="entry name" value="TRANSCRIPTION ELONGATION FACTOR SPT4"/>
    <property type="match status" value="1"/>
</dbReference>
<evidence type="ECO:0000256" key="1">
    <source>
        <dbReference type="ARBA" id="ARBA00023163"/>
    </source>
</evidence>
<dbReference type="InterPro" id="IPR022800">
    <property type="entry name" value="Spt4/RpoE2_Znf"/>
</dbReference>
<reference evidence="3" key="1">
    <citation type="submission" date="2020-11" db="EMBL/GenBank/DDBJ databases">
        <authorList>
            <person name="Tran Van P."/>
        </authorList>
    </citation>
    <scope>NUCLEOTIDE SEQUENCE</scope>
</reference>
<evidence type="ECO:0000259" key="2">
    <source>
        <dbReference type="SMART" id="SM01389"/>
    </source>
</evidence>
<keyword evidence="1" id="KW-0804">Transcription</keyword>
<dbReference type="InterPro" id="IPR009287">
    <property type="entry name" value="Spt4"/>
</dbReference>
<dbReference type="GO" id="GO:0008270">
    <property type="term" value="F:zinc ion binding"/>
    <property type="evidence" value="ECO:0007669"/>
    <property type="project" value="InterPro"/>
</dbReference>
<sequence length="133" mass="15018">MACDLRAHELRVSSQSYLYIQGDSANVVFNNRLDEGLIAQCFGTGELGSEHQNNVDEACSTFDQFEFDGCENCDEFLRMKNNRDNVYDCTSSNFDGFCKGVYAISVSGRLPATVIREMKSRGLVYRPRDTSQR</sequence>
<dbReference type="SMART" id="SM01389">
    <property type="entry name" value="Spt4"/>
    <property type="match status" value="1"/>
</dbReference>
<evidence type="ECO:0000313" key="3">
    <source>
        <dbReference type="EMBL" id="CAD7262580.1"/>
    </source>
</evidence>
<dbReference type="GO" id="GO:0000993">
    <property type="term" value="F:RNA polymerase II complex binding"/>
    <property type="evidence" value="ECO:0007669"/>
    <property type="project" value="TreeGrafter"/>
</dbReference>
<dbReference type="AlphaFoldDB" id="A0A7R9G1S1"/>
<dbReference type="Gene3D" id="3.30.40.210">
    <property type="match status" value="2"/>
</dbReference>
<dbReference type="PANTHER" id="PTHR12882">
    <property type="entry name" value="SUPPRESSOR OF TY 4"/>
    <property type="match status" value="1"/>
</dbReference>